<accession>A0AAW4BBP4</accession>
<dbReference type="EMBL" id="SCLC01000002">
    <property type="protein sequence ID" value="MBF4434108.1"/>
    <property type="molecule type" value="Genomic_DNA"/>
</dbReference>
<dbReference type="Proteomes" id="UP000786185">
    <property type="component" value="Unassembled WGS sequence"/>
</dbReference>
<name>A0AAW4BBP4_VIBAN</name>
<organism evidence="1 2">
    <name type="scientific">Vibrio anguillarum</name>
    <name type="common">Listonella anguillarum</name>
    <dbReference type="NCBI Taxonomy" id="55601"/>
    <lineage>
        <taxon>Bacteria</taxon>
        <taxon>Pseudomonadati</taxon>
        <taxon>Pseudomonadota</taxon>
        <taxon>Gammaproteobacteria</taxon>
        <taxon>Vibrionales</taxon>
        <taxon>Vibrionaceae</taxon>
        <taxon>Vibrio</taxon>
    </lineage>
</organism>
<dbReference type="AlphaFoldDB" id="A0AAW4BBP4"/>
<reference evidence="1" key="1">
    <citation type="journal article" date="2021" name="PeerJ">
        <title>Analysis of 44 Vibrio anguillarum genomes reveals high genetic diversity.</title>
        <authorList>
            <person name="Hansen M.J."/>
            <person name="Dalsgaard I."/>
        </authorList>
    </citation>
    <scope>NUCLEOTIDE SEQUENCE</scope>
    <source>
        <strain evidence="1">850617-1/1</strain>
    </source>
</reference>
<evidence type="ECO:0000313" key="1">
    <source>
        <dbReference type="EMBL" id="MBF4434108.1"/>
    </source>
</evidence>
<sequence>MIVTNTFNENLSEESKQNWLSYWKHFNNNEYQFCAEHNCINKHHHGVLVKQTGCSDDRLFVIPLCKEHSANFLNPIELDEKVSVVPAELSL</sequence>
<protein>
    <submittedName>
        <fullName evidence="1">Uncharacterized protein</fullName>
    </submittedName>
</protein>
<proteinExistence type="predicted"/>
<comment type="caution">
    <text evidence="1">The sequence shown here is derived from an EMBL/GenBank/DDBJ whole genome shotgun (WGS) entry which is preliminary data.</text>
</comment>
<evidence type="ECO:0000313" key="2">
    <source>
        <dbReference type="Proteomes" id="UP000786185"/>
    </source>
</evidence>
<gene>
    <name evidence="1" type="ORF">ERJ77_06270</name>
</gene>